<name>A0A963YMV2_9PROT</name>
<dbReference type="InterPro" id="IPR007138">
    <property type="entry name" value="ABM_dom"/>
</dbReference>
<evidence type="ECO:0000313" key="3">
    <source>
        <dbReference type="Proteomes" id="UP000708298"/>
    </source>
</evidence>
<dbReference type="SUPFAM" id="SSF54909">
    <property type="entry name" value="Dimeric alpha+beta barrel"/>
    <property type="match status" value="1"/>
</dbReference>
<keyword evidence="2" id="KW-0503">Monooxygenase</keyword>
<dbReference type="InterPro" id="IPR050744">
    <property type="entry name" value="AI-2_Isomerase_LsrG"/>
</dbReference>
<gene>
    <name evidence="2" type="ORF">ASILVAE211_01120</name>
</gene>
<evidence type="ECO:0000313" key="2">
    <source>
        <dbReference type="EMBL" id="MCB8873763.1"/>
    </source>
</evidence>
<dbReference type="PROSITE" id="PS51725">
    <property type="entry name" value="ABM"/>
    <property type="match status" value="1"/>
</dbReference>
<proteinExistence type="predicted"/>
<dbReference type="PANTHER" id="PTHR33336">
    <property type="entry name" value="QUINOL MONOOXYGENASE YGIN-RELATED"/>
    <property type="match status" value="1"/>
</dbReference>
<sequence>MIHVVAVLTAKIGHRASLLAALNAVVDDVRAEPGCLEYRPVVDLAYSTSKFGADTIVVIEKWQDQAALDAHGEAPALKSFMEKAKHVLAQADIHLMQNAG</sequence>
<reference evidence="2" key="1">
    <citation type="journal article" date="2021" name="Microorganisms">
        <title>Acidisoma silvae sp. nov. and Acidisomacellulosilytica sp. nov., Two Acidophilic Bacteria Isolated from Decaying Wood, Hydrolyzing Cellulose and Producing Poly-3-hydroxybutyrate.</title>
        <authorList>
            <person name="Mieszkin S."/>
            <person name="Pouder E."/>
            <person name="Uroz S."/>
            <person name="Simon-Colin C."/>
            <person name="Alain K."/>
        </authorList>
    </citation>
    <scope>NUCLEOTIDE SEQUENCE</scope>
    <source>
        <strain evidence="2">HW T2.11</strain>
    </source>
</reference>
<evidence type="ECO:0000259" key="1">
    <source>
        <dbReference type="PROSITE" id="PS51725"/>
    </source>
</evidence>
<reference evidence="2" key="2">
    <citation type="submission" date="2021-01" db="EMBL/GenBank/DDBJ databases">
        <authorList>
            <person name="Mieszkin S."/>
            <person name="Pouder E."/>
            <person name="Alain K."/>
        </authorList>
    </citation>
    <scope>NUCLEOTIDE SEQUENCE</scope>
    <source>
        <strain evidence="2">HW T2.11</strain>
    </source>
</reference>
<keyword evidence="3" id="KW-1185">Reference proteome</keyword>
<dbReference type="InterPro" id="IPR011008">
    <property type="entry name" value="Dimeric_a/b-barrel"/>
</dbReference>
<accession>A0A963YMV2</accession>
<dbReference type="EMBL" id="JAESVB010000001">
    <property type="protein sequence ID" value="MCB8873763.1"/>
    <property type="molecule type" value="Genomic_DNA"/>
</dbReference>
<feature type="domain" description="ABM" evidence="1">
    <location>
        <begin position="2"/>
        <end position="96"/>
    </location>
</feature>
<organism evidence="2 3">
    <name type="scientific">Acidisoma silvae</name>
    <dbReference type="NCBI Taxonomy" id="2802396"/>
    <lineage>
        <taxon>Bacteria</taxon>
        <taxon>Pseudomonadati</taxon>
        <taxon>Pseudomonadota</taxon>
        <taxon>Alphaproteobacteria</taxon>
        <taxon>Acetobacterales</taxon>
        <taxon>Acidocellaceae</taxon>
        <taxon>Acidisoma</taxon>
    </lineage>
</organism>
<keyword evidence="2" id="KW-0560">Oxidoreductase</keyword>
<dbReference type="AlphaFoldDB" id="A0A963YMV2"/>
<dbReference type="GO" id="GO:0004497">
    <property type="term" value="F:monooxygenase activity"/>
    <property type="evidence" value="ECO:0007669"/>
    <property type="project" value="UniProtKB-KW"/>
</dbReference>
<comment type="caution">
    <text evidence="2">The sequence shown here is derived from an EMBL/GenBank/DDBJ whole genome shotgun (WGS) entry which is preliminary data.</text>
</comment>
<protein>
    <submittedName>
        <fullName evidence="2">Antibiotic biosynthesis monooxygenase</fullName>
    </submittedName>
</protein>
<dbReference type="PANTHER" id="PTHR33336:SF3">
    <property type="entry name" value="ABM DOMAIN-CONTAINING PROTEIN"/>
    <property type="match status" value="1"/>
</dbReference>
<dbReference type="Proteomes" id="UP000708298">
    <property type="component" value="Unassembled WGS sequence"/>
</dbReference>
<dbReference type="Pfam" id="PF03992">
    <property type="entry name" value="ABM"/>
    <property type="match status" value="1"/>
</dbReference>
<dbReference type="RefSeq" id="WP_227319445.1">
    <property type="nucleotide sequence ID" value="NZ_JAESVB010000001.1"/>
</dbReference>
<dbReference type="Gene3D" id="3.30.70.100">
    <property type="match status" value="1"/>
</dbReference>